<dbReference type="Proteomes" id="UP000821845">
    <property type="component" value="Chromosome 1"/>
</dbReference>
<evidence type="ECO:0000313" key="1">
    <source>
        <dbReference type="EMBL" id="KAH6944938.1"/>
    </source>
</evidence>
<gene>
    <name evidence="1" type="ORF">HPB50_006308</name>
</gene>
<sequence length="394" mass="44418">MVQGSRRPQPPHRWGGARPRRGTFYPGYQHQSPRFHYPMRGAYTRQYLGLQPTFHWTPGHALPPEPLPPYYVRNPPTALPLFPFWAVPAFSYGLARNQRRHWRPVPDPDFGRPTPLASSARFGRRQSRGRPPQAEQEAEVVRLPDHRAWTSASATRPSRQSPRRYTSREDQRLELVVLRLAEAAADLALNDPATDAQEEARRSGHRLVYSPEMLRSFNTLDRPSTPPSRSEHRIGRPLGSVTSFVPFRESSSDSPLRSSSSTPDGAARSNPLDQVVLGRLRRTTQPARVLRRRLTSARLSASSNTLRKLARLSFALSIPTRPRTRLRCQCSGWASGYTGKHGLGYQLCDNSVGVVFNDNTGPCHSAQQDSEDASPRECDNLVRLPCLGSWLRTR</sequence>
<protein>
    <submittedName>
        <fullName evidence="1">Uncharacterized protein</fullName>
    </submittedName>
</protein>
<proteinExistence type="predicted"/>
<reference evidence="1" key="1">
    <citation type="submission" date="2020-05" db="EMBL/GenBank/DDBJ databases">
        <title>Large-scale comparative analyses of tick genomes elucidate their genetic diversity and vector capacities.</title>
        <authorList>
            <person name="Jia N."/>
            <person name="Wang J."/>
            <person name="Shi W."/>
            <person name="Du L."/>
            <person name="Sun Y."/>
            <person name="Zhan W."/>
            <person name="Jiang J."/>
            <person name="Wang Q."/>
            <person name="Zhang B."/>
            <person name="Ji P."/>
            <person name="Sakyi L.B."/>
            <person name="Cui X."/>
            <person name="Yuan T."/>
            <person name="Jiang B."/>
            <person name="Yang W."/>
            <person name="Lam T.T.-Y."/>
            <person name="Chang Q."/>
            <person name="Ding S."/>
            <person name="Wang X."/>
            <person name="Zhu J."/>
            <person name="Ruan X."/>
            <person name="Zhao L."/>
            <person name="Wei J."/>
            <person name="Que T."/>
            <person name="Du C."/>
            <person name="Cheng J."/>
            <person name="Dai P."/>
            <person name="Han X."/>
            <person name="Huang E."/>
            <person name="Gao Y."/>
            <person name="Liu J."/>
            <person name="Shao H."/>
            <person name="Ye R."/>
            <person name="Li L."/>
            <person name="Wei W."/>
            <person name="Wang X."/>
            <person name="Wang C."/>
            <person name="Yang T."/>
            <person name="Huo Q."/>
            <person name="Li W."/>
            <person name="Guo W."/>
            <person name="Chen H."/>
            <person name="Zhou L."/>
            <person name="Ni X."/>
            <person name="Tian J."/>
            <person name="Zhou Y."/>
            <person name="Sheng Y."/>
            <person name="Liu T."/>
            <person name="Pan Y."/>
            <person name="Xia L."/>
            <person name="Li J."/>
            <person name="Zhao F."/>
            <person name="Cao W."/>
        </authorList>
    </citation>
    <scope>NUCLEOTIDE SEQUENCE</scope>
    <source>
        <strain evidence="1">Hyas-2018</strain>
    </source>
</reference>
<comment type="caution">
    <text evidence="1">The sequence shown here is derived from an EMBL/GenBank/DDBJ whole genome shotgun (WGS) entry which is preliminary data.</text>
</comment>
<evidence type="ECO:0000313" key="2">
    <source>
        <dbReference type="Proteomes" id="UP000821845"/>
    </source>
</evidence>
<organism evidence="1 2">
    <name type="scientific">Hyalomma asiaticum</name>
    <name type="common">Tick</name>
    <dbReference type="NCBI Taxonomy" id="266040"/>
    <lineage>
        <taxon>Eukaryota</taxon>
        <taxon>Metazoa</taxon>
        <taxon>Ecdysozoa</taxon>
        <taxon>Arthropoda</taxon>
        <taxon>Chelicerata</taxon>
        <taxon>Arachnida</taxon>
        <taxon>Acari</taxon>
        <taxon>Parasitiformes</taxon>
        <taxon>Ixodida</taxon>
        <taxon>Ixodoidea</taxon>
        <taxon>Ixodidae</taxon>
        <taxon>Hyalomminae</taxon>
        <taxon>Hyalomma</taxon>
    </lineage>
</organism>
<dbReference type="EMBL" id="CM023481">
    <property type="protein sequence ID" value="KAH6944938.1"/>
    <property type="molecule type" value="Genomic_DNA"/>
</dbReference>
<keyword evidence="2" id="KW-1185">Reference proteome</keyword>
<name>A0ACB7TCZ7_HYAAI</name>
<accession>A0ACB7TCZ7</accession>